<evidence type="ECO:0000313" key="2">
    <source>
        <dbReference type="Proteomes" id="UP000050164"/>
    </source>
</evidence>
<evidence type="ECO:0000313" key="1">
    <source>
        <dbReference type="EMBL" id="CKS09389.1"/>
    </source>
</evidence>
<accession>A0A655A791</accession>
<dbReference type="AlphaFoldDB" id="A0A655A791"/>
<name>A0A655A791_MYCTX</name>
<reference evidence="1 2" key="1">
    <citation type="submission" date="2015-03" db="EMBL/GenBank/DDBJ databases">
        <authorList>
            <consortium name="Pathogen Informatics"/>
        </authorList>
    </citation>
    <scope>NUCLEOTIDE SEQUENCE [LARGE SCALE GENOMIC DNA]</scope>
    <source>
        <strain evidence="1 2">Bir 185</strain>
    </source>
</reference>
<organism evidence="1 2">
    <name type="scientific">Mycobacterium tuberculosis</name>
    <dbReference type="NCBI Taxonomy" id="1773"/>
    <lineage>
        <taxon>Bacteria</taxon>
        <taxon>Bacillati</taxon>
        <taxon>Actinomycetota</taxon>
        <taxon>Actinomycetes</taxon>
        <taxon>Mycobacteriales</taxon>
        <taxon>Mycobacteriaceae</taxon>
        <taxon>Mycobacterium</taxon>
        <taxon>Mycobacterium tuberculosis complex</taxon>
    </lineage>
</organism>
<dbReference type="Proteomes" id="UP000050164">
    <property type="component" value="Unassembled WGS sequence"/>
</dbReference>
<proteinExistence type="predicted"/>
<protein>
    <submittedName>
        <fullName evidence="1">Uncharacterized protein</fullName>
    </submittedName>
</protein>
<dbReference type="EMBL" id="CNFT01000652">
    <property type="protein sequence ID" value="CKS09389.1"/>
    <property type="molecule type" value="Genomic_DNA"/>
</dbReference>
<sequence length="54" mass="5459">MVACPPQVIMLTFGASRCSRRFAGGITAGPTAAGVRSMARIPASAYLGAASRCT</sequence>
<gene>
    <name evidence="1" type="ORF">ERS027659_02630</name>
</gene>